<proteinExistence type="predicted"/>
<name>A0A9N9UI04_9HYPO</name>
<feature type="compositionally biased region" description="Basic and acidic residues" evidence="1">
    <location>
        <begin position="345"/>
        <end position="374"/>
    </location>
</feature>
<evidence type="ECO:0000313" key="2">
    <source>
        <dbReference type="EMBL" id="CAG9991293.1"/>
    </source>
</evidence>
<evidence type="ECO:0000313" key="3">
    <source>
        <dbReference type="Proteomes" id="UP000754883"/>
    </source>
</evidence>
<dbReference type="EMBL" id="CABFNO020001479">
    <property type="protein sequence ID" value="CAG9991293.1"/>
    <property type="molecule type" value="Genomic_DNA"/>
</dbReference>
<comment type="caution">
    <text evidence="2">The sequence shown here is derived from an EMBL/GenBank/DDBJ whole genome shotgun (WGS) entry which is preliminary data.</text>
</comment>
<gene>
    <name evidence="2" type="ORF">CBYS24578_00006112</name>
</gene>
<dbReference type="OrthoDB" id="3357341at2759"/>
<feature type="region of interest" description="Disordered" evidence="1">
    <location>
        <begin position="345"/>
        <end position="492"/>
    </location>
</feature>
<reference evidence="2" key="1">
    <citation type="submission" date="2021-10" db="EMBL/GenBank/DDBJ databases">
        <authorList>
            <person name="Piombo E."/>
        </authorList>
    </citation>
    <scope>NUCLEOTIDE SEQUENCE</scope>
</reference>
<feature type="compositionally biased region" description="Low complexity" evidence="1">
    <location>
        <begin position="249"/>
        <end position="262"/>
    </location>
</feature>
<organism evidence="2 3">
    <name type="scientific">Clonostachys byssicola</name>
    <dbReference type="NCBI Taxonomy" id="160290"/>
    <lineage>
        <taxon>Eukaryota</taxon>
        <taxon>Fungi</taxon>
        <taxon>Dikarya</taxon>
        <taxon>Ascomycota</taxon>
        <taxon>Pezizomycotina</taxon>
        <taxon>Sordariomycetes</taxon>
        <taxon>Hypocreomycetidae</taxon>
        <taxon>Hypocreales</taxon>
        <taxon>Bionectriaceae</taxon>
        <taxon>Clonostachys</taxon>
    </lineage>
</organism>
<feature type="compositionally biased region" description="Basic residues" evidence="1">
    <location>
        <begin position="482"/>
        <end position="492"/>
    </location>
</feature>
<keyword evidence="3" id="KW-1185">Reference proteome</keyword>
<dbReference type="Proteomes" id="UP000754883">
    <property type="component" value="Unassembled WGS sequence"/>
</dbReference>
<feature type="compositionally biased region" description="Low complexity" evidence="1">
    <location>
        <begin position="459"/>
        <end position="468"/>
    </location>
</feature>
<feature type="region of interest" description="Disordered" evidence="1">
    <location>
        <begin position="245"/>
        <end position="309"/>
    </location>
</feature>
<protein>
    <submittedName>
        <fullName evidence="2">Uncharacterized protein</fullName>
    </submittedName>
</protein>
<feature type="compositionally biased region" description="Low complexity" evidence="1">
    <location>
        <begin position="284"/>
        <end position="297"/>
    </location>
</feature>
<accession>A0A9N9UI04</accession>
<evidence type="ECO:0000256" key="1">
    <source>
        <dbReference type="SAM" id="MobiDB-lite"/>
    </source>
</evidence>
<dbReference type="AlphaFoldDB" id="A0A9N9UI04"/>
<sequence>MLDENLPTYRSRVSSDNPLNSILYYTHNGSEARPEYLLKRPAPGQAPNQYALGLFDVQYSSVVYAEVLVKPDWTQPTLSAAEVRANGGNAVALPVVPHSFSVSLYNPDQSITVRYQTSSWSKDAWEFEVPETSFKTPSASKIDQDASTPVLADLIPRLNFHWKRDSRMNRDMTCYMSGRTVGGKKAKEPDITVALFQAGKTEGAVAIYEPNMNRVEVEDRKGLELVLLLSAEVIRDLYLSPKSDPFNTAGAAAPSAAGVKAGKAPRKNSSPPLAMSGALNSVTPASPQQQSQQQFAPPSRPPPQDARRAEIDAESKRLQKLVAEEKAMSRDRERQDREEQQRIREMLEREEREERERRQREVDAETERLRREYGVEQPGRNGARSPPSPALPPRRTHGASMSGAGGGWSPTEARPPRPQSVGPSVQFIPDVQPAQQGASGANGGRRQKLNQFLQTSPYAGPAAASVSGFFGGGARTEEEKQKKMKKKRSVHF</sequence>